<sequence>MENLTPRALGFRMPAEWAPHAATWTAWPYDEEKWLGYLEPVRQEFAAFVNTLARFEPVHLVLHDEESERDARQRLTGPITFHRIPHDDLWLRDSGAIFVTRTPQLGPVEVAAVNWEFNGWGGKYPAQQDNQMPYQMARILGMGLFEAGIVMEGGSLEVNGQGVGLTTRQCLLSPARNPGLDEEALEGYLSRFLGIEHLIWLGNGLEGDHTDGHIDTLTRFTSPHTIVTAVCPDPDDPNHRPLQENLEILRSLGGFRIVELPLPKNPLWLDSETRLPLTYANFYIANGAVLVPIYGDPHDEQALEILRPLFPGREVIGLQSRYLITGGGSFHCVTQQQPAGAIWPGEER</sequence>
<proteinExistence type="predicted"/>
<comment type="caution">
    <text evidence="2">The sequence shown here is derived from an EMBL/GenBank/DDBJ whole genome shotgun (WGS) entry which is preliminary data.</text>
</comment>
<dbReference type="Gene3D" id="3.75.10.10">
    <property type="entry name" value="L-arginine/glycine Amidinotransferase, Chain A"/>
    <property type="match status" value="1"/>
</dbReference>
<dbReference type="GO" id="GO:0004668">
    <property type="term" value="F:protein-arginine deiminase activity"/>
    <property type="evidence" value="ECO:0007669"/>
    <property type="project" value="InterPro"/>
</dbReference>
<dbReference type="AlphaFoldDB" id="A0A7C3HES4"/>
<reference evidence="2" key="1">
    <citation type="journal article" date="2020" name="mSystems">
        <title>Genome- and Community-Level Interaction Insights into Carbon Utilization and Element Cycling Functions of Hydrothermarchaeota in Hydrothermal Sediment.</title>
        <authorList>
            <person name="Zhou Z."/>
            <person name="Liu Y."/>
            <person name="Xu W."/>
            <person name="Pan J."/>
            <person name="Luo Z.H."/>
            <person name="Li M."/>
        </authorList>
    </citation>
    <scope>NUCLEOTIDE SEQUENCE [LARGE SCALE GENOMIC DNA]</scope>
    <source>
        <strain evidence="2">SpSt-524</strain>
    </source>
</reference>
<dbReference type="EMBL" id="DSWI01000016">
    <property type="protein sequence ID" value="HFG20618.1"/>
    <property type="molecule type" value="Genomic_DNA"/>
</dbReference>
<organism evidence="2">
    <name type="scientific">Meiothermus ruber</name>
    <dbReference type="NCBI Taxonomy" id="277"/>
    <lineage>
        <taxon>Bacteria</taxon>
        <taxon>Thermotogati</taxon>
        <taxon>Deinococcota</taxon>
        <taxon>Deinococci</taxon>
        <taxon>Thermales</taxon>
        <taxon>Thermaceae</taxon>
        <taxon>Meiothermus</taxon>
    </lineage>
</organism>
<dbReference type="Pfam" id="PF04371">
    <property type="entry name" value="PAD_porph"/>
    <property type="match status" value="1"/>
</dbReference>
<dbReference type="GO" id="GO:0009446">
    <property type="term" value="P:putrescine biosynthetic process"/>
    <property type="evidence" value="ECO:0007669"/>
    <property type="project" value="InterPro"/>
</dbReference>
<evidence type="ECO:0000256" key="1">
    <source>
        <dbReference type="ARBA" id="ARBA00022801"/>
    </source>
</evidence>
<dbReference type="SUPFAM" id="SSF55909">
    <property type="entry name" value="Pentein"/>
    <property type="match status" value="1"/>
</dbReference>
<evidence type="ECO:0000313" key="2">
    <source>
        <dbReference type="EMBL" id="HFG20618.1"/>
    </source>
</evidence>
<name>A0A7C3HES4_MEIRU</name>
<keyword evidence="1" id="KW-0378">Hydrolase</keyword>
<dbReference type="PANTHER" id="PTHR31377:SF0">
    <property type="entry name" value="AGMATINE DEIMINASE-RELATED"/>
    <property type="match status" value="1"/>
</dbReference>
<gene>
    <name evidence="2" type="ORF">ENS82_07855</name>
</gene>
<protein>
    <submittedName>
        <fullName evidence="2">Agmatine deiminase family protein</fullName>
    </submittedName>
</protein>
<dbReference type="InterPro" id="IPR007466">
    <property type="entry name" value="Peptidyl-Arg-deiminase_porph"/>
</dbReference>
<dbReference type="RefSeq" id="WP_409656314.1">
    <property type="nucleotide sequence ID" value="NZ_JBKBUW010000025.1"/>
</dbReference>
<dbReference type="PANTHER" id="PTHR31377">
    <property type="entry name" value="AGMATINE DEIMINASE-RELATED"/>
    <property type="match status" value="1"/>
</dbReference>
<dbReference type="GO" id="GO:0047632">
    <property type="term" value="F:agmatine deiminase activity"/>
    <property type="evidence" value="ECO:0007669"/>
    <property type="project" value="TreeGrafter"/>
</dbReference>
<accession>A0A7C3HES4</accession>